<dbReference type="GO" id="GO:0004519">
    <property type="term" value="F:endonuclease activity"/>
    <property type="evidence" value="ECO:0007669"/>
    <property type="project" value="UniProtKB-KW"/>
</dbReference>
<keyword evidence="11" id="KW-1185">Reference proteome</keyword>
<feature type="binding site" evidence="8">
    <location>
        <position position="6"/>
    </location>
    <ligand>
        <name>Mg(2+)</name>
        <dbReference type="ChEBI" id="CHEBI:18420"/>
    </ligand>
</feature>
<dbReference type="AlphaFoldDB" id="A0A840ZDT8"/>
<evidence type="ECO:0000313" key="10">
    <source>
        <dbReference type="EMBL" id="MBB5755365.1"/>
    </source>
</evidence>
<dbReference type="PANTHER" id="PTHR33653">
    <property type="entry name" value="RIBONUCLEASE VAPC2"/>
    <property type="match status" value="1"/>
</dbReference>
<dbReference type="RefSeq" id="WP_183563043.1">
    <property type="nucleotide sequence ID" value="NZ_JACHOP010000001.1"/>
</dbReference>
<evidence type="ECO:0000256" key="7">
    <source>
        <dbReference type="ARBA" id="ARBA00038093"/>
    </source>
</evidence>
<dbReference type="InterPro" id="IPR022907">
    <property type="entry name" value="VapC_family"/>
</dbReference>
<comment type="function">
    <text evidence="8">Toxic component of a toxin-antitoxin (TA) system. An RNase.</text>
</comment>
<dbReference type="Proteomes" id="UP000583454">
    <property type="component" value="Unassembled WGS sequence"/>
</dbReference>
<keyword evidence="8" id="KW-0800">Toxin</keyword>
<evidence type="ECO:0000256" key="3">
    <source>
        <dbReference type="ARBA" id="ARBA00022722"/>
    </source>
</evidence>
<protein>
    <recommendedName>
        <fullName evidence="8">Ribonuclease VapC</fullName>
        <shortName evidence="8">RNase VapC</shortName>
        <ecNumber evidence="8">3.1.-.-</ecNumber>
    </recommendedName>
    <alternativeName>
        <fullName evidence="8">Toxin VapC</fullName>
    </alternativeName>
</protein>
<dbReference type="HAMAP" id="MF_00265">
    <property type="entry name" value="VapC_Nob1"/>
    <property type="match status" value="1"/>
</dbReference>
<evidence type="ECO:0000256" key="5">
    <source>
        <dbReference type="ARBA" id="ARBA00022801"/>
    </source>
</evidence>
<evidence type="ECO:0000256" key="6">
    <source>
        <dbReference type="ARBA" id="ARBA00022842"/>
    </source>
</evidence>
<dbReference type="InterPro" id="IPR029060">
    <property type="entry name" value="PIN-like_dom_sf"/>
</dbReference>
<dbReference type="PANTHER" id="PTHR33653:SF1">
    <property type="entry name" value="RIBONUCLEASE VAPC2"/>
    <property type="match status" value="1"/>
</dbReference>
<keyword evidence="2 8" id="KW-1277">Toxin-antitoxin system</keyword>
<dbReference type="GO" id="GO:0090729">
    <property type="term" value="F:toxin activity"/>
    <property type="evidence" value="ECO:0007669"/>
    <property type="project" value="UniProtKB-KW"/>
</dbReference>
<keyword evidence="5 8" id="KW-0378">Hydrolase</keyword>
<gene>
    <name evidence="8" type="primary">vapC</name>
    <name evidence="10" type="ORF">HNR00_000054</name>
</gene>
<sequence length="133" mass="14442">MPYLLDTNILSALVRAPRGPVAERIRQVGEAQVYTSVIVAAELRYGAARKGSDRLSRQVEAVLGSIRIAGWNEPADRTYAGLRLALEWAGTPIGGNDLLIGAQALADGSVLVTDNTREFERITGLTIENWLRP</sequence>
<keyword evidence="3 8" id="KW-0540">Nuclease</keyword>
<dbReference type="SUPFAM" id="SSF88723">
    <property type="entry name" value="PIN domain-like"/>
    <property type="match status" value="1"/>
</dbReference>
<proteinExistence type="inferred from homology"/>
<dbReference type="CDD" id="cd18748">
    <property type="entry name" value="PIN_VapC4-5_FitB-like"/>
    <property type="match status" value="1"/>
</dbReference>
<organism evidence="10 11">
    <name type="scientific">Methylorubrum rhodinum</name>
    <dbReference type="NCBI Taxonomy" id="29428"/>
    <lineage>
        <taxon>Bacteria</taxon>
        <taxon>Pseudomonadati</taxon>
        <taxon>Pseudomonadota</taxon>
        <taxon>Alphaproteobacteria</taxon>
        <taxon>Hyphomicrobiales</taxon>
        <taxon>Methylobacteriaceae</taxon>
        <taxon>Methylorubrum</taxon>
    </lineage>
</organism>
<name>A0A840ZDT8_9HYPH</name>
<dbReference type="GO" id="GO:0016787">
    <property type="term" value="F:hydrolase activity"/>
    <property type="evidence" value="ECO:0007669"/>
    <property type="project" value="UniProtKB-KW"/>
</dbReference>
<dbReference type="GO" id="GO:0004540">
    <property type="term" value="F:RNA nuclease activity"/>
    <property type="evidence" value="ECO:0007669"/>
    <property type="project" value="InterPro"/>
</dbReference>
<evidence type="ECO:0000313" key="11">
    <source>
        <dbReference type="Proteomes" id="UP000583454"/>
    </source>
</evidence>
<evidence type="ECO:0000256" key="1">
    <source>
        <dbReference type="ARBA" id="ARBA00001946"/>
    </source>
</evidence>
<evidence type="ECO:0000256" key="2">
    <source>
        <dbReference type="ARBA" id="ARBA00022649"/>
    </source>
</evidence>
<dbReference type="GO" id="GO:0000287">
    <property type="term" value="F:magnesium ion binding"/>
    <property type="evidence" value="ECO:0007669"/>
    <property type="project" value="UniProtKB-UniRule"/>
</dbReference>
<keyword evidence="10" id="KW-0255">Endonuclease</keyword>
<keyword evidence="4 8" id="KW-0479">Metal-binding</keyword>
<keyword evidence="6 8" id="KW-0460">Magnesium</keyword>
<dbReference type="EMBL" id="JACHOP010000001">
    <property type="protein sequence ID" value="MBB5755365.1"/>
    <property type="molecule type" value="Genomic_DNA"/>
</dbReference>
<dbReference type="InterPro" id="IPR050556">
    <property type="entry name" value="Type_II_TA_system_RNase"/>
</dbReference>
<reference evidence="10 11" key="1">
    <citation type="submission" date="2020-08" db="EMBL/GenBank/DDBJ databases">
        <title>Genomic Encyclopedia of Type Strains, Phase IV (KMG-IV): sequencing the most valuable type-strain genomes for metagenomic binning, comparative biology and taxonomic classification.</title>
        <authorList>
            <person name="Goeker M."/>
        </authorList>
    </citation>
    <scope>NUCLEOTIDE SEQUENCE [LARGE SCALE GENOMIC DNA]</scope>
    <source>
        <strain evidence="10 11">DSM 2163</strain>
    </source>
</reference>
<feature type="domain" description="PIN" evidence="9">
    <location>
        <begin position="3"/>
        <end position="123"/>
    </location>
</feature>
<evidence type="ECO:0000256" key="8">
    <source>
        <dbReference type="HAMAP-Rule" id="MF_00265"/>
    </source>
</evidence>
<dbReference type="InterPro" id="IPR002716">
    <property type="entry name" value="PIN_dom"/>
</dbReference>
<comment type="cofactor">
    <cofactor evidence="1 8">
        <name>Mg(2+)</name>
        <dbReference type="ChEBI" id="CHEBI:18420"/>
    </cofactor>
</comment>
<comment type="similarity">
    <text evidence="7 8">Belongs to the PINc/VapC protein family.</text>
</comment>
<comment type="caution">
    <text evidence="10">The sequence shown here is derived from an EMBL/GenBank/DDBJ whole genome shotgun (WGS) entry which is preliminary data.</text>
</comment>
<dbReference type="EC" id="3.1.-.-" evidence="8"/>
<feature type="binding site" evidence="8">
    <location>
        <position position="97"/>
    </location>
    <ligand>
        <name>Mg(2+)</name>
        <dbReference type="ChEBI" id="CHEBI:18420"/>
    </ligand>
</feature>
<accession>A0A840ZDT8</accession>
<evidence type="ECO:0000256" key="4">
    <source>
        <dbReference type="ARBA" id="ARBA00022723"/>
    </source>
</evidence>
<evidence type="ECO:0000259" key="9">
    <source>
        <dbReference type="Pfam" id="PF01850"/>
    </source>
</evidence>
<dbReference type="Pfam" id="PF01850">
    <property type="entry name" value="PIN"/>
    <property type="match status" value="1"/>
</dbReference>
<dbReference type="Gene3D" id="3.40.50.1010">
    <property type="entry name" value="5'-nuclease"/>
    <property type="match status" value="1"/>
</dbReference>